<dbReference type="Pfam" id="PF05362">
    <property type="entry name" value="Lon_C"/>
    <property type="match status" value="1"/>
</dbReference>
<dbReference type="GO" id="GO:0006508">
    <property type="term" value="P:proteolysis"/>
    <property type="evidence" value="ECO:0007669"/>
    <property type="project" value="UniProtKB-KW"/>
</dbReference>
<accession>A0A0U3T0K9</accession>
<dbReference type="InterPro" id="IPR036034">
    <property type="entry name" value="PDZ_sf"/>
</dbReference>
<evidence type="ECO:0000256" key="1">
    <source>
        <dbReference type="PROSITE-ProRule" id="PRU01122"/>
    </source>
</evidence>
<dbReference type="GO" id="GO:0005524">
    <property type="term" value="F:ATP binding"/>
    <property type="evidence" value="ECO:0007669"/>
    <property type="project" value="InterPro"/>
</dbReference>
<protein>
    <recommendedName>
        <fullName evidence="1">endopeptidase La</fullName>
        <ecNumber evidence="1">3.4.21.53</ecNumber>
    </recommendedName>
</protein>
<keyword evidence="1" id="KW-0378">Hydrolase</keyword>
<evidence type="ECO:0000313" key="4">
    <source>
        <dbReference type="Proteomes" id="UP000067689"/>
    </source>
</evidence>
<dbReference type="SMART" id="SM00228">
    <property type="entry name" value="PDZ"/>
    <property type="match status" value="1"/>
</dbReference>
<feature type="active site" evidence="1">
    <location>
        <position position="290"/>
    </location>
</feature>
<sequence length="350" mass="35792">MGRRYVTLLVAGVSVVALTCVAFLLPAPYVTMRPGPAFDTFGEIGGRQMFTFGKGVKTYPVDGALDFTTVSVTRADTHVSLGSVVEAFLTSDVAVVPRDIVYPDDESAAASKAEGQAQLTSSKDSSLVVALRAAGYRVGERASVAAVAQDGAAAGKLQPKDEITAVDGRRTSSAASVVEAVGRVKPGATVTLDVVRGGTQRTVDVTTRPDPRDASVPRVGVSLGTVYDFPIDVENNVGDEVGGPSAGTMFALAIYDRLTPGSLTGGRTVAGTGTMSPDGTVGPIGGVRQKIAGAAAAGAKVFLVPDANCAEAAQGSDHGMTLVRVATFDEAVKELTALAEDPDARVRTCS</sequence>
<dbReference type="KEGG" id="aer:AERYTH_05965"/>
<feature type="active site" evidence="1">
    <location>
        <position position="245"/>
    </location>
</feature>
<dbReference type="InterPro" id="IPR020568">
    <property type="entry name" value="Ribosomal_Su5_D2-typ_SF"/>
</dbReference>
<dbReference type="PROSITE" id="PS51786">
    <property type="entry name" value="LON_PROTEOLYTIC"/>
    <property type="match status" value="1"/>
</dbReference>
<dbReference type="InterPro" id="IPR014721">
    <property type="entry name" value="Ribsml_uS5_D2-typ_fold_subgr"/>
</dbReference>
<feature type="domain" description="Lon proteolytic" evidence="2">
    <location>
        <begin position="240"/>
        <end position="338"/>
    </location>
</feature>
<dbReference type="STRING" id="2041.AERYTH_05965"/>
<dbReference type="PANTHER" id="PTHR10046">
    <property type="entry name" value="ATP DEPENDENT LON PROTEASE FAMILY MEMBER"/>
    <property type="match status" value="1"/>
</dbReference>
<dbReference type="EC" id="3.4.21.53" evidence="1"/>
<keyword evidence="1" id="KW-0720">Serine protease</keyword>
<dbReference type="AlphaFoldDB" id="A0A0U3T0K9"/>
<dbReference type="InterPro" id="IPR027065">
    <property type="entry name" value="Lon_Prtase"/>
</dbReference>
<organism evidence="3 4">
    <name type="scientific">Aeromicrobium erythreum</name>
    <dbReference type="NCBI Taxonomy" id="2041"/>
    <lineage>
        <taxon>Bacteria</taxon>
        <taxon>Bacillati</taxon>
        <taxon>Actinomycetota</taxon>
        <taxon>Actinomycetes</taxon>
        <taxon>Propionibacteriales</taxon>
        <taxon>Nocardioidaceae</taxon>
        <taxon>Aeromicrobium</taxon>
    </lineage>
</organism>
<comment type="similarity">
    <text evidence="1">Belongs to the peptidase S16 family.</text>
</comment>
<keyword evidence="4" id="KW-1185">Reference proteome</keyword>
<evidence type="ECO:0000259" key="2">
    <source>
        <dbReference type="PROSITE" id="PS51786"/>
    </source>
</evidence>
<dbReference type="SUPFAM" id="SSF54211">
    <property type="entry name" value="Ribosomal protein S5 domain 2-like"/>
    <property type="match status" value="1"/>
</dbReference>
<dbReference type="GO" id="GO:0004252">
    <property type="term" value="F:serine-type endopeptidase activity"/>
    <property type="evidence" value="ECO:0007669"/>
    <property type="project" value="UniProtKB-UniRule"/>
</dbReference>
<dbReference type="GO" id="GO:0030163">
    <property type="term" value="P:protein catabolic process"/>
    <property type="evidence" value="ECO:0007669"/>
    <property type="project" value="InterPro"/>
</dbReference>
<dbReference type="SUPFAM" id="SSF50156">
    <property type="entry name" value="PDZ domain-like"/>
    <property type="match status" value="1"/>
</dbReference>
<proteinExistence type="inferred from homology"/>
<dbReference type="Proteomes" id="UP000067689">
    <property type="component" value="Chromosome"/>
</dbReference>
<dbReference type="InterPro" id="IPR001478">
    <property type="entry name" value="PDZ"/>
</dbReference>
<reference evidence="3 4" key="1">
    <citation type="journal article" date="1991" name="Int. J. Syst. Bacteriol.">
        <title>Description of the erythromycin-producing bacterium Arthrobacter sp. strain NRRL B-3381 as Aeromicrobium erythreum gen. nov., sp. nov.</title>
        <authorList>
            <person name="Miller E.S."/>
            <person name="Woese C.R."/>
            <person name="Brenner S."/>
        </authorList>
    </citation>
    <scope>NUCLEOTIDE SEQUENCE [LARGE SCALE GENOMIC DNA]</scope>
    <source>
        <strain evidence="3 4">AR18</strain>
    </source>
</reference>
<dbReference type="Gene3D" id="3.30.230.10">
    <property type="match status" value="1"/>
</dbReference>
<dbReference type="PATRIC" id="fig|2041.4.peg.1239"/>
<comment type="catalytic activity">
    <reaction evidence="1">
        <text>Hydrolysis of proteins in presence of ATP.</text>
        <dbReference type="EC" id="3.4.21.53"/>
    </reaction>
</comment>
<dbReference type="EMBL" id="CP011502">
    <property type="protein sequence ID" value="ALX04280.1"/>
    <property type="molecule type" value="Genomic_DNA"/>
</dbReference>
<name>A0A0U3T0K9_9ACTN</name>
<gene>
    <name evidence="3" type="ORF">AERYTH_05965</name>
</gene>
<dbReference type="Pfam" id="PF13180">
    <property type="entry name" value="PDZ_2"/>
    <property type="match status" value="1"/>
</dbReference>
<dbReference type="Gene3D" id="2.30.42.10">
    <property type="match status" value="1"/>
</dbReference>
<evidence type="ECO:0000313" key="3">
    <source>
        <dbReference type="EMBL" id="ALX04280.1"/>
    </source>
</evidence>
<dbReference type="GO" id="GO:0004176">
    <property type="term" value="F:ATP-dependent peptidase activity"/>
    <property type="evidence" value="ECO:0007669"/>
    <property type="project" value="UniProtKB-UniRule"/>
</dbReference>
<dbReference type="InterPro" id="IPR008269">
    <property type="entry name" value="Lon_proteolytic"/>
</dbReference>
<keyword evidence="1" id="KW-0645">Protease</keyword>